<dbReference type="OrthoDB" id="3034721at2"/>
<dbReference type="Proteomes" id="UP000000939">
    <property type="component" value="Chromosome"/>
</dbReference>
<protein>
    <recommendedName>
        <fullName evidence="4">Transmembrane protein</fullName>
    </recommendedName>
</protein>
<keyword evidence="3" id="KW-1185">Reference proteome</keyword>
<dbReference type="KEGG" id="ant:Arnit_2026"/>
<keyword evidence="1" id="KW-0812">Transmembrane</keyword>
<proteinExistence type="predicted"/>
<dbReference type="AlphaFoldDB" id="D5V068"/>
<dbReference type="Pfam" id="PF20327">
    <property type="entry name" value="DUF6622"/>
    <property type="match status" value="1"/>
</dbReference>
<dbReference type="HOGENOM" id="CLU_125921_0_1_7"/>
<evidence type="ECO:0000256" key="1">
    <source>
        <dbReference type="SAM" id="Phobius"/>
    </source>
</evidence>
<feature type="transmembrane region" description="Helical" evidence="1">
    <location>
        <begin position="63"/>
        <end position="81"/>
    </location>
</feature>
<dbReference type="RefSeq" id="WP_013135825.1">
    <property type="nucleotide sequence ID" value="NC_014166.1"/>
</dbReference>
<keyword evidence="1" id="KW-0472">Membrane</keyword>
<dbReference type="InterPro" id="IPR046730">
    <property type="entry name" value="DUF6622"/>
</dbReference>
<sequence>MIVEIIKHTPNWVFILFIGLVVLGYSQTKDRRKKLNRILILPIVIILLSISGIYSAFGTIKYALILYFIGGVISLVIGLKLSFPKNVKYNKSDDSFNIPGSWIPMILILIIFFIKYFVAVVIARKLPIASEIEFIAIISLLYGILCGIFVSRSIVTIKSKYILK</sequence>
<evidence type="ECO:0000313" key="2">
    <source>
        <dbReference type="EMBL" id="ADG93680.1"/>
    </source>
</evidence>
<accession>D5V068</accession>
<dbReference type="STRING" id="572480.Arnit_2026"/>
<evidence type="ECO:0000313" key="3">
    <source>
        <dbReference type="Proteomes" id="UP000000939"/>
    </source>
</evidence>
<reference evidence="2 3" key="1">
    <citation type="journal article" date="2010" name="Stand. Genomic Sci.">
        <title>Complete genome sequence of Arcobacter nitrofigilis type strain (CI).</title>
        <authorList>
            <person name="Pati A."/>
            <person name="Gronow S."/>
            <person name="Lapidus A."/>
            <person name="Copeland A."/>
            <person name="Glavina Del Rio T."/>
            <person name="Nolan M."/>
            <person name="Lucas S."/>
            <person name="Tice H."/>
            <person name="Cheng J.F."/>
            <person name="Han C."/>
            <person name="Chertkov O."/>
            <person name="Bruce D."/>
            <person name="Tapia R."/>
            <person name="Goodwin L."/>
            <person name="Pitluck S."/>
            <person name="Liolios K."/>
            <person name="Ivanova N."/>
            <person name="Mavromatis K."/>
            <person name="Chen A."/>
            <person name="Palaniappan K."/>
            <person name="Land M."/>
            <person name="Hauser L."/>
            <person name="Chang Y.J."/>
            <person name="Jeffries C.D."/>
            <person name="Detter J.C."/>
            <person name="Rohde M."/>
            <person name="Goker M."/>
            <person name="Bristow J."/>
            <person name="Eisen J.A."/>
            <person name="Markowitz V."/>
            <person name="Hugenholtz P."/>
            <person name="Klenk H.P."/>
            <person name="Kyrpides N.C."/>
        </authorList>
    </citation>
    <scope>NUCLEOTIDE SEQUENCE [LARGE SCALE GENOMIC DNA]</scope>
    <source>
        <strain evidence="3">ATCC 33309 / DSM 7299 / CCUG 15893 / LMG 7604 / NCTC 12251 / CI</strain>
    </source>
</reference>
<dbReference type="eggNOG" id="ENOG5032ZU3">
    <property type="taxonomic scope" value="Bacteria"/>
</dbReference>
<dbReference type="EMBL" id="CP001999">
    <property type="protein sequence ID" value="ADG93680.1"/>
    <property type="molecule type" value="Genomic_DNA"/>
</dbReference>
<keyword evidence="1" id="KW-1133">Transmembrane helix</keyword>
<feature type="transmembrane region" description="Helical" evidence="1">
    <location>
        <begin position="6"/>
        <end position="26"/>
    </location>
</feature>
<gene>
    <name evidence="2" type="ordered locus">Arnit_2026</name>
</gene>
<organism evidence="2 3">
    <name type="scientific">Arcobacter nitrofigilis (strain ATCC 33309 / DSM 7299 / CCUG 15893 / LMG 7604 / NCTC 12251 / CI)</name>
    <name type="common">Campylobacter nitrofigilis</name>
    <dbReference type="NCBI Taxonomy" id="572480"/>
    <lineage>
        <taxon>Bacteria</taxon>
        <taxon>Pseudomonadati</taxon>
        <taxon>Campylobacterota</taxon>
        <taxon>Epsilonproteobacteria</taxon>
        <taxon>Campylobacterales</taxon>
        <taxon>Arcobacteraceae</taxon>
        <taxon>Arcobacter</taxon>
    </lineage>
</organism>
<feature type="transmembrane region" description="Helical" evidence="1">
    <location>
        <begin position="134"/>
        <end position="155"/>
    </location>
</feature>
<name>D5V068_ARCNC</name>
<feature type="transmembrane region" description="Helical" evidence="1">
    <location>
        <begin position="102"/>
        <end position="122"/>
    </location>
</feature>
<evidence type="ECO:0008006" key="4">
    <source>
        <dbReference type="Google" id="ProtNLM"/>
    </source>
</evidence>
<feature type="transmembrane region" description="Helical" evidence="1">
    <location>
        <begin position="38"/>
        <end position="57"/>
    </location>
</feature>